<name>A0A645FAI3_9ZZZZ</name>
<evidence type="ECO:0000256" key="1">
    <source>
        <dbReference type="SAM" id="MobiDB-lite"/>
    </source>
</evidence>
<feature type="region of interest" description="Disordered" evidence="1">
    <location>
        <begin position="214"/>
        <end position="233"/>
    </location>
</feature>
<gene>
    <name evidence="2" type="ORF">SDC9_157634</name>
</gene>
<dbReference type="EMBL" id="VSSQ01056482">
    <property type="protein sequence ID" value="MPN10339.1"/>
    <property type="molecule type" value="Genomic_DNA"/>
</dbReference>
<feature type="compositionally biased region" description="Polar residues" evidence="1">
    <location>
        <begin position="214"/>
        <end position="226"/>
    </location>
</feature>
<comment type="caution">
    <text evidence="2">The sequence shown here is derived from an EMBL/GenBank/DDBJ whole genome shotgun (WGS) entry which is preliminary data.</text>
</comment>
<accession>A0A645FAI3</accession>
<protein>
    <submittedName>
        <fullName evidence="2">Uncharacterized protein</fullName>
    </submittedName>
</protein>
<organism evidence="2">
    <name type="scientific">bioreactor metagenome</name>
    <dbReference type="NCBI Taxonomy" id="1076179"/>
    <lineage>
        <taxon>unclassified sequences</taxon>
        <taxon>metagenomes</taxon>
        <taxon>ecological metagenomes</taxon>
    </lineage>
</organism>
<evidence type="ECO:0000313" key="2">
    <source>
        <dbReference type="EMBL" id="MPN10339.1"/>
    </source>
</evidence>
<reference evidence="2" key="1">
    <citation type="submission" date="2019-08" db="EMBL/GenBank/DDBJ databases">
        <authorList>
            <person name="Kucharzyk K."/>
            <person name="Murdoch R.W."/>
            <person name="Higgins S."/>
            <person name="Loffler F."/>
        </authorList>
    </citation>
    <scope>NUCLEOTIDE SEQUENCE</scope>
</reference>
<sequence length="233" mass="25066">MLTGTNSSGATTYALLNSTLTEVSNLSSEILDGYGLVGVFQQTGFGSASITASPMVVSFVSGSTYKHYYIPKTAPHNALEINVDNKKRVVNFFESGTNLYLLTSDGMIFKGASTSLTTAFTEIVDVTEDYADHAFGYLTGTAPTLYYITKPDNKDQLTVFTINTTTDAVTTTAVTKGYARFIYNTEIVDALPLSSGDLLVATARNGMYRITITTPNSNDDSNGSSTEAEKYFP</sequence>
<dbReference type="AlphaFoldDB" id="A0A645FAI3"/>
<proteinExistence type="predicted"/>